<feature type="compositionally biased region" description="Basic and acidic residues" evidence="1">
    <location>
        <begin position="115"/>
        <end position="134"/>
    </location>
</feature>
<evidence type="ECO:0000313" key="3">
    <source>
        <dbReference type="Proteomes" id="UP000190285"/>
    </source>
</evidence>
<dbReference type="RefSeq" id="WP_079493229.1">
    <property type="nucleotide sequence ID" value="NZ_FUZT01000008.1"/>
</dbReference>
<dbReference type="EMBL" id="FUZT01000008">
    <property type="protein sequence ID" value="SKC79971.1"/>
    <property type="molecule type" value="Genomic_DNA"/>
</dbReference>
<reference evidence="2 3" key="1">
    <citation type="submission" date="2017-02" db="EMBL/GenBank/DDBJ databases">
        <authorList>
            <person name="Peterson S.W."/>
        </authorList>
    </citation>
    <scope>NUCLEOTIDE SEQUENCE [LARGE SCALE GENOMIC DNA]</scope>
    <source>
        <strain evidence="2 3">M1</strain>
    </source>
</reference>
<name>A0A1T5LVJ9_9FIRM</name>
<feature type="compositionally biased region" description="Basic and acidic residues" evidence="1">
    <location>
        <begin position="43"/>
        <end position="108"/>
    </location>
</feature>
<dbReference type="PROSITE" id="PS51257">
    <property type="entry name" value="PROKAR_LIPOPROTEIN"/>
    <property type="match status" value="1"/>
</dbReference>
<proteinExistence type="predicted"/>
<keyword evidence="3" id="KW-1185">Reference proteome</keyword>
<feature type="region of interest" description="Disordered" evidence="1">
    <location>
        <begin position="43"/>
        <end position="209"/>
    </location>
</feature>
<accession>A0A1T5LVJ9</accession>
<evidence type="ECO:0000256" key="1">
    <source>
        <dbReference type="SAM" id="MobiDB-lite"/>
    </source>
</evidence>
<evidence type="ECO:0000313" key="2">
    <source>
        <dbReference type="EMBL" id="SKC79971.1"/>
    </source>
</evidence>
<dbReference type="Proteomes" id="UP000190285">
    <property type="component" value="Unassembled WGS sequence"/>
</dbReference>
<dbReference type="AlphaFoldDB" id="A0A1T5LVJ9"/>
<dbReference type="STRING" id="36842.SAMN02194393_03401"/>
<gene>
    <name evidence="2" type="ORF">SAMN02194393_03401</name>
</gene>
<sequence>MRNQKLKTNIIIAVLIVACIGVGAMIVNNLNGSNKATDVIDKTQDEQKDVKVDIEEPKEKKINKDKPIEVKAAEDPKEAPSIKKEVKNVDNDAKEDKVTSSQDKEEAVQKQAAENTKKQPEKEESVQAENKENKPVQSNNQATEPVEEETKGESKPAATNDNDGGSLVPDSENPFKQPIDTMPNNGKRGEMQGSDYYEDGVPAGQGDKF</sequence>
<protein>
    <submittedName>
        <fullName evidence="2">Uncharacterized protein</fullName>
    </submittedName>
</protein>
<organism evidence="2 3">
    <name type="scientific">Maledivibacter halophilus</name>
    <dbReference type="NCBI Taxonomy" id="36842"/>
    <lineage>
        <taxon>Bacteria</taxon>
        <taxon>Bacillati</taxon>
        <taxon>Bacillota</taxon>
        <taxon>Clostridia</taxon>
        <taxon>Peptostreptococcales</taxon>
        <taxon>Caminicellaceae</taxon>
        <taxon>Maledivibacter</taxon>
    </lineage>
</organism>